<proteinExistence type="predicted"/>
<dbReference type="AlphaFoldDB" id="A0A024GZP1"/>
<accession>A0A024GZP1</accession>
<evidence type="ECO:0000313" key="2">
    <source>
        <dbReference type="Proteomes" id="UP000035722"/>
    </source>
</evidence>
<protein>
    <submittedName>
        <fullName evidence="1">Uncharacterized protein</fullName>
    </submittedName>
</protein>
<reference evidence="2" key="1">
    <citation type="journal article" date="2014" name="Genome Announc.">
        <title>Genome Sequence of Arthrobacter siccitolerans 4J27, a Xeroprotectant-Producing Desiccation-Tolerant Microorganism.</title>
        <authorList>
            <person name="Manzanera M."/>
            <person name="Santa-Cruz-Calvo L."/>
            <person name="Vilchez J.I."/>
            <person name="Garcia-Fontana C."/>
            <person name="Silva-Castro G.A."/>
            <person name="Calvo C."/>
            <person name="Gonzalez-Lopez J."/>
        </authorList>
    </citation>
    <scope>NUCLEOTIDE SEQUENCE [LARGE SCALE GENOMIC DNA]</scope>
    <source>
        <strain evidence="2">4J27</strain>
    </source>
</reference>
<evidence type="ECO:0000313" key="1">
    <source>
        <dbReference type="EMBL" id="CCQ45082.1"/>
    </source>
</evidence>
<sequence length="80" mass="8762">MSVIVTFTCDALDKMNSASHLTFPAELSAELGVYRNFIRVYPGWTWKFITPAAVGSAPFVLGKMRTTAGARPPSYAHLAR</sequence>
<dbReference type="STRING" id="861266.ARTSIC4J27_1015"/>
<organism evidence="1 2">
    <name type="scientific">Pseudarthrobacter siccitolerans</name>
    <dbReference type="NCBI Taxonomy" id="861266"/>
    <lineage>
        <taxon>Bacteria</taxon>
        <taxon>Bacillati</taxon>
        <taxon>Actinomycetota</taxon>
        <taxon>Actinomycetes</taxon>
        <taxon>Micrococcales</taxon>
        <taxon>Micrococcaceae</taxon>
        <taxon>Pseudarthrobacter</taxon>
    </lineage>
</organism>
<dbReference type="EMBL" id="CAQI01000032">
    <property type="protein sequence ID" value="CCQ45082.1"/>
    <property type="molecule type" value="Genomic_DNA"/>
</dbReference>
<gene>
    <name evidence="1" type="ORF">ARTSIC4J27_1015</name>
</gene>
<keyword evidence="2" id="KW-1185">Reference proteome</keyword>
<comment type="caution">
    <text evidence="1">The sequence shown here is derived from an EMBL/GenBank/DDBJ whole genome shotgun (WGS) entry which is preliminary data.</text>
</comment>
<dbReference type="Proteomes" id="UP000035722">
    <property type="component" value="Unassembled WGS sequence"/>
</dbReference>
<name>A0A024GZP1_9MICC</name>